<dbReference type="Proteomes" id="UP001497535">
    <property type="component" value="Unassembled WGS sequence"/>
</dbReference>
<keyword evidence="2" id="KW-1185">Reference proteome</keyword>
<comment type="caution">
    <text evidence="1">The sequence shown here is derived from an EMBL/GenBank/DDBJ whole genome shotgun (WGS) entry which is preliminary data.</text>
</comment>
<name>A0ACB0Z1M7_MELEN</name>
<gene>
    <name evidence="1" type="ORF">MENTE1834_LOCUS19368</name>
</gene>
<proteinExistence type="predicted"/>
<evidence type="ECO:0000313" key="2">
    <source>
        <dbReference type="Proteomes" id="UP001497535"/>
    </source>
</evidence>
<organism evidence="1 2">
    <name type="scientific">Meloidogyne enterolobii</name>
    <name type="common">Root-knot nematode worm</name>
    <name type="synonym">Meloidogyne mayaguensis</name>
    <dbReference type="NCBI Taxonomy" id="390850"/>
    <lineage>
        <taxon>Eukaryota</taxon>
        <taxon>Metazoa</taxon>
        <taxon>Ecdysozoa</taxon>
        <taxon>Nematoda</taxon>
        <taxon>Chromadorea</taxon>
        <taxon>Rhabditida</taxon>
        <taxon>Tylenchina</taxon>
        <taxon>Tylenchomorpha</taxon>
        <taxon>Tylenchoidea</taxon>
        <taxon>Meloidogynidae</taxon>
        <taxon>Meloidogyninae</taxon>
        <taxon>Meloidogyne</taxon>
    </lineage>
</organism>
<sequence length="66" mass="6978">MSHGIPKILGLFFSSLSSSGKLSLSSILLLMNSLKFICASLNISFNLLYASQASLADSTPINILST</sequence>
<reference evidence="1" key="1">
    <citation type="submission" date="2023-11" db="EMBL/GenBank/DDBJ databases">
        <authorList>
            <person name="Poullet M."/>
        </authorList>
    </citation>
    <scope>NUCLEOTIDE SEQUENCE</scope>
    <source>
        <strain evidence="1">E1834</strain>
    </source>
</reference>
<protein>
    <submittedName>
        <fullName evidence="1">Uncharacterized protein</fullName>
    </submittedName>
</protein>
<dbReference type="EMBL" id="CAVMJV010000023">
    <property type="protein sequence ID" value="CAK5072733.1"/>
    <property type="molecule type" value="Genomic_DNA"/>
</dbReference>
<accession>A0ACB0Z1M7</accession>
<evidence type="ECO:0000313" key="1">
    <source>
        <dbReference type="EMBL" id="CAK5072733.1"/>
    </source>
</evidence>